<dbReference type="InterPro" id="IPR036388">
    <property type="entry name" value="WH-like_DNA-bd_sf"/>
</dbReference>
<reference evidence="3 4" key="1">
    <citation type="submission" date="2020-08" db="EMBL/GenBank/DDBJ databases">
        <title>Genomic Encyclopedia of Type Strains, Phase IV (KMG-IV): sequencing the most valuable type-strain genomes for metagenomic binning, comparative biology and taxonomic classification.</title>
        <authorList>
            <person name="Goeker M."/>
        </authorList>
    </citation>
    <scope>NUCLEOTIDE SEQUENCE [LARGE SCALE GENOMIC DNA]</scope>
    <source>
        <strain evidence="3 4">DSM 27165</strain>
    </source>
</reference>
<feature type="binding site" evidence="2">
    <location>
        <position position="99"/>
    </location>
    <ligand>
        <name>Fe cation</name>
        <dbReference type="ChEBI" id="CHEBI:24875"/>
    </ligand>
</feature>
<organism evidence="3 4">
    <name type="scientific">Chitinivorax tropicus</name>
    <dbReference type="NCBI Taxonomy" id="714531"/>
    <lineage>
        <taxon>Bacteria</taxon>
        <taxon>Pseudomonadati</taxon>
        <taxon>Pseudomonadota</taxon>
        <taxon>Betaproteobacteria</taxon>
        <taxon>Chitinivorax</taxon>
    </lineage>
</organism>
<feature type="binding site" evidence="1">
    <location>
        <position position="108"/>
    </location>
    <ligand>
        <name>Zn(2+)</name>
        <dbReference type="ChEBI" id="CHEBI:29105"/>
    </ligand>
</feature>
<dbReference type="SUPFAM" id="SSF46785">
    <property type="entry name" value="Winged helix' DNA-binding domain"/>
    <property type="match status" value="1"/>
</dbReference>
<dbReference type="GO" id="GO:0008270">
    <property type="term" value="F:zinc ion binding"/>
    <property type="evidence" value="ECO:0007669"/>
    <property type="project" value="TreeGrafter"/>
</dbReference>
<dbReference type="GO" id="GO:1900376">
    <property type="term" value="P:regulation of secondary metabolite biosynthetic process"/>
    <property type="evidence" value="ECO:0007669"/>
    <property type="project" value="TreeGrafter"/>
</dbReference>
<dbReference type="RefSeq" id="WP_184036461.1">
    <property type="nucleotide sequence ID" value="NZ_JACHHY010000006.1"/>
</dbReference>
<gene>
    <name evidence="3" type="ORF">HNQ59_001209</name>
</gene>
<dbReference type="GO" id="GO:0003700">
    <property type="term" value="F:DNA-binding transcription factor activity"/>
    <property type="evidence" value="ECO:0007669"/>
    <property type="project" value="InterPro"/>
</dbReference>
<feature type="binding site" evidence="1">
    <location>
        <position position="145"/>
    </location>
    <ligand>
        <name>Zn(2+)</name>
        <dbReference type="ChEBI" id="CHEBI:29105"/>
    </ligand>
</feature>
<dbReference type="GO" id="GO:0045892">
    <property type="term" value="P:negative regulation of DNA-templated transcription"/>
    <property type="evidence" value="ECO:0007669"/>
    <property type="project" value="TreeGrafter"/>
</dbReference>
<dbReference type="EMBL" id="JACHHY010000006">
    <property type="protein sequence ID" value="MBB5017924.1"/>
    <property type="molecule type" value="Genomic_DNA"/>
</dbReference>
<dbReference type="AlphaFoldDB" id="A0A840MF81"/>
<keyword evidence="1" id="KW-0479">Metal-binding</keyword>
<comment type="cofactor">
    <cofactor evidence="1">
        <name>Zn(2+)</name>
        <dbReference type="ChEBI" id="CHEBI:29105"/>
    </cofactor>
    <text evidence="1">Binds 1 zinc ion per subunit.</text>
</comment>
<keyword evidence="4" id="KW-1185">Reference proteome</keyword>
<dbReference type="InterPro" id="IPR036390">
    <property type="entry name" value="WH_DNA-bd_sf"/>
</dbReference>
<feature type="binding site" evidence="1">
    <location>
        <position position="142"/>
    </location>
    <ligand>
        <name>Zn(2+)</name>
        <dbReference type="ChEBI" id="CHEBI:29105"/>
    </ligand>
</feature>
<evidence type="ECO:0000256" key="1">
    <source>
        <dbReference type="PIRSR" id="PIRSR602481-1"/>
    </source>
</evidence>
<evidence type="ECO:0000256" key="2">
    <source>
        <dbReference type="PIRSR" id="PIRSR602481-2"/>
    </source>
</evidence>
<evidence type="ECO:0000313" key="3">
    <source>
        <dbReference type="EMBL" id="MBB5017924.1"/>
    </source>
</evidence>
<dbReference type="PANTHER" id="PTHR33202">
    <property type="entry name" value="ZINC UPTAKE REGULATION PROTEIN"/>
    <property type="match status" value="1"/>
</dbReference>
<dbReference type="Proteomes" id="UP000575898">
    <property type="component" value="Unassembled WGS sequence"/>
</dbReference>
<keyword evidence="2" id="KW-0408">Iron</keyword>
<dbReference type="Gene3D" id="1.10.10.10">
    <property type="entry name" value="Winged helix-like DNA-binding domain superfamily/Winged helix DNA-binding domain"/>
    <property type="match status" value="1"/>
</dbReference>
<comment type="cofactor">
    <cofactor evidence="2">
        <name>Mn(2+)</name>
        <dbReference type="ChEBI" id="CHEBI:29035"/>
    </cofactor>
    <cofactor evidence="2">
        <name>Fe(2+)</name>
        <dbReference type="ChEBI" id="CHEBI:29033"/>
    </cofactor>
    <text evidence="2">Binds 1 Mn(2+) or Fe(2+) ion per subunit.</text>
</comment>
<evidence type="ECO:0000313" key="4">
    <source>
        <dbReference type="Proteomes" id="UP000575898"/>
    </source>
</evidence>
<name>A0A840MF81_9PROT</name>
<comment type="caution">
    <text evidence="3">The sequence shown here is derived from an EMBL/GenBank/DDBJ whole genome shotgun (WGS) entry which is preliminary data.</text>
</comment>
<dbReference type="InterPro" id="IPR002481">
    <property type="entry name" value="FUR"/>
</dbReference>
<keyword evidence="1" id="KW-0862">Zinc</keyword>
<sequence>MSSSYRFSSDQDAKAELLIRKTGHRLTESRRRVLGLLLRGERALSHTEIEEALANDEPIDRVTLYRVLDWLVERQLAHKIAGDDRVWRFRVGADDVSHHHAHFKCGRCHRVFCLEDVSPAVKVQLPDGYLTEEVEVTVKGVCADCK</sequence>
<protein>
    <submittedName>
        <fullName evidence="3">Fur family ferric uptake transcriptional regulator</fullName>
    </submittedName>
</protein>
<feature type="binding site" evidence="1">
    <location>
        <position position="105"/>
    </location>
    <ligand>
        <name>Zn(2+)</name>
        <dbReference type="ChEBI" id="CHEBI:29105"/>
    </ligand>
</feature>
<dbReference type="Pfam" id="PF01475">
    <property type="entry name" value="FUR"/>
    <property type="match status" value="1"/>
</dbReference>
<dbReference type="PANTHER" id="PTHR33202:SF22">
    <property type="entry name" value="HYDROGEN PEROXIDE SENSITIVE REPRESSOR"/>
    <property type="match status" value="1"/>
</dbReference>
<dbReference type="GO" id="GO:0000976">
    <property type="term" value="F:transcription cis-regulatory region binding"/>
    <property type="evidence" value="ECO:0007669"/>
    <property type="project" value="TreeGrafter"/>
</dbReference>
<proteinExistence type="predicted"/>
<accession>A0A840MF81</accession>